<evidence type="ECO:0000313" key="3">
    <source>
        <dbReference type="Proteomes" id="UP001550628"/>
    </source>
</evidence>
<reference evidence="2 3" key="1">
    <citation type="submission" date="2024-06" db="EMBL/GenBank/DDBJ databases">
        <title>The Natural Products Discovery Center: Release of the First 8490 Sequenced Strains for Exploring Actinobacteria Biosynthetic Diversity.</title>
        <authorList>
            <person name="Kalkreuter E."/>
            <person name="Kautsar S.A."/>
            <person name="Yang D."/>
            <person name="Bader C.D."/>
            <person name="Teijaro C.N."/>
            <person name="Fluegel L."/>
            <person name="Davis C.M."/>
            <person name="Simpson J.R."/>
            <person name="Lauterbach L."/>
            <person name="Steele A.D."/>
            <person name="Gui C."/>
            <person name="Meng S."/>
            <person name="Li G."/>
            <person name="Viehrig K."/>
            <person name="Ye F."/>
            <person name="Su P."/>
            <person name="Kiefer A.F."/>
            <person name="Nichols A."/>
            <person name="Cepeda A.J."/>
            <person name="Yan W."/>
            <person name="Fan B."/>
            <person name="Jiang Y."/>
            <person name="Adhikari A."/>
            <person name="Zheng C.-J."/>
            <person name="Schuster L."/>
            <person name="Cowan T.M."/>
            <person name="Smanski M.J."/>
            <person name="Chevrette M.G."/>
            <person name="De Carvalho L.P.S."/>
            <person name="Shen B."/>
        </authorList>
    </citation>
    <scope>NUCLEOTIDE SEQUENCE [LARGE SCALE GENOMIC DNA]</scope>
    <source>
        <strain evidence="2 3">NPDC019708</strain>
    </source>
</reference>
<evidence type="ECO:0000313" key="2">
    <source>
        <dbReference type="EMBL" id="MEU1957256.1"/>
    </source>
</evidence>
<dbReference type="InterPro" id="IPR039569">
    <property type="entry name" value="FAS1-like_DH_region"/>
</dbReference>
<accession>A0ABV2X2H0</accession>
<sequence>TVRGLEFPPVDFRPEEVVCPSLFARAIRSSWVPYLSTEGAERAGFAGRVSPPLSFFHVVDAATIRQRLGIDWGRTLAAGETAEYGVRVTERDLVRGSVRVSDAYRRIGSDGDAREFLFLQSIFTLVTTGDLISRSTVCFIEKYVE</sequence>
<dbReference type="EMBL" id="JBEYBF010000059">
    <property type="protein sequence ID" value="MEU1957256.1"/>
    <property type="molecule type" value="Genomic_DNA"/>
</dbReference>
<dbReference type="Pfam" id="PF13452">
    <property type="entry name" value="FAS1_DH_region"/>
    <property type="match status" value="1"/>
</dbReference>
<protein>
    <submittedName>
        <fullName evidence="2">MaoC family dehydratase N-terminal domain-containing protein</fullName>
    </submittedName>
</protein>
<feature type="non-terminal residue" evidence="2">
    <location>
        <position position="1"/>
    </location>
</feature>
<organism evidence="2 3">
    <name type="scientific">Nocardia rhamnosiphila</name>
    <dbReference type="NCBI Taxonomy" id="426716"/>
    <lineage>
        <taxon>Bacteria</taxon>
        <taxon>Bacillati</taxon>
        <taxon>Actinomycetota</taxon>
        <taxon>Actinomycetes</taxon>
        <taxon>Mycobacteriales</taxon>
        <taxon>Nocardiaceae</taxon>
        <taxon>Nocardia</taxon>
    </lineage>
</organism>
<feature type="domain" description="FAS1-like dehydratase" evidence="1">
    <location>
        <begin position="23"/>
        <end position="113"/>
    </location>
</feature>
<dbReference type="Gene3D" id="3.10.129.10">
    <property type="entry name" value="Hotdog Thioesterase"/>
    <property type="match status" value="1"/>
</dbReference>
<comment type="caution">
    <text evidence="2">The sequence shown here is derived from an EMBL/GenBank/DDBJ whole genome shotgun (WGS) entry which is preliminary data.</text>
</comment>
<dbReference type="RefSeq" id="WP_356960137.1">
    <property type="nucleotide sequence ID" value="NZ_JBEYBD010000047.1"/>
</dbReference>
<keyword evidence="3" id="KW-1185">Reference proteome</keyword>
<name>A0ABV2X2H0_9NOCA</name>
<gene>
    <name evidence="2" type="ORF">ABZ510_36090</name>
</gene>
<proteinExistence type="predicted"/>
<dbReference type="Proteomes" id="UP001550628">
    <property type="component" value="Unassembled WGS sequence"/>
</dbReference>
<evidence type="ECO:0000259" key="1">
    <source>
        <dbReference type="Pfam" id="PF13452"/>
    </source>
</evidence>